<evidence type="ECO:0000259" key="6">
    <source>
        <dbReference type="Pfam" id="PF16350"/>
    </source>
</evidence>
<name>A0A420DIE6_9RHOB</name>
<evidence type="ECO:0000259" key="3">
    <source>
        <dbReference type="Pfam" id="PF01266"/>
    </source>
</evidence>
<dbReference type="OrthoDB" id="7156675at2"/>
<dbReference type="SUPFAM" id="SSF103025">
    <property type="entry name" value="Folate-binding domain"/>
    <property type="match status" value="1"/>
</dbReference>
<dbReference type="Gene3D" id="3.30.9.10">
    <property type="entry name" value="D-Amino Acid Oxidase, subunit A, domain 2"/>
    <property type="match status" value="1"/>
</dbReference>
<dbReference type="Gene3D" id="3.50.50.60">
    <property type="entry name" value="FAD/NAD(P)-binding domain"/>
    <property type="match status" value="1"/>
</dbReference>
<organism evidence="7 8">
    <name type="scientific">Sulfitobacter guttiformis</name>
    <dbReference type="NCBI Taxonomy" id="74349"/>
    <lineage>
        <taxon>Bacteria</taxon>
        <taxon>Pseudomonadati</taxon>
        <taxon>Pseudomonadota</taxon>
        <taxon>Alphaproteobacteria</taxon>
        <taxon>Rhodobacterales</taxon>
        <taxon>Roseobacteraceae</taxon>
        <taxon>Sulfitobacter</taxon>
    </lineage>
</organism>
<evidence type="ECO:0000256" key="1">
    <source>
        <dbReference type="ARBA" id="ARBA00008609"/>
    </source>
</evidence>
<evidence type="ECO:0000259" key="4">
    <source>
        <dbReference type="Pfam" id="PF01571"/>
    </source>
</evidence>
<dbReference type="Pfam" id="PF08669">
    <property type="entry name" value="GCV_T_C"/>
    <property type="match status" value="1"/>
</dbReference>
<dbReference type="AlphaFoldDB" id="A0A420DIE6"/>
<dbReference type="Pfam" id="PF01571">
    <property type="entry name" value="GCV_T"/>
    <property type="match status" value="1"/>
</dbReference>
<dbReference type="InterPro" id="IPR036188">
    <property type="entry name" value="FAD/NAD-bd_sf"/>
</dbReference>
<dbReference type="PANTHER" id="PTHR13847:SF187">
    <property type="entry name" value="DIMETHYLGLYCINE DEHYDROGENASE, MITOCHONDRIAL"/>
    <property type="match status" value="1"/>
</dbReference>
<gene>
    <name evidence="7" type="ORF">C8N30_3088</name>
</gene>
<comment type="similarity">
    <text evidence="1">Belongs to the GcvT family.</text>
</comment>
<dbReference type="Proteomes" id="UP000284407">
    <property type="component" value="Unassembled WGS sequence"/>
</dbReference>
<keyword evidence="8" id="KW-1185">Reference proteome</keyword>
<evidence type="ECO:0000313" key="8">
    <source>
        <dbReference type="Proteomes" id="UP000284407"/>
    </source>
</evidence>
<dbReference type="Pfam" id="PF16350">
    <property type="entry name" value="FAO_M"/>
    <property type="match status" value="1"/>
</dbReference>
<feature type="domain" description="FAD dependent oxidoreductase central" evidence="6">
    <location>
        <begin position="370"/>
        <end position="423"/>
    </location>
</feature>
<sequence>MKTTTRVAVIGGGVVGASVLYHLTKLGWSDVVLLERSELTSGSTWHAAGGFHTLNGDTNMAALQGYTINLYKELEEITGMSCGLHHVGGVTLADNQDRFDMLVAERAKHRFMGLETEIVGPEEIAKIAPVTNLDGIIGGLYDPLDGHLDPSGTTHAYARAAKMGGATIETHTMVTETNQRPDGTWDVITDKGTIHAEHVVNAGGLWAREVAAMAGVYLPLHPMEHQYIVTEEVPLIREMMQDGREHPHVMDPSGESYLRQEGMGLCIGFYEQTCRPWAVGGTLWSFGQDLLADDFDKIEDSINFAYRRFPDLERAGVKNVIHGPFTFAPDGNPLVGPVPGLRNYWSACGVMAGFSQGGGVGLTLAQWMIEGEPERDVFAMDVARFGKWISPGYTLPKVIENYQKRFSVSYPNEELPAARPHQTTPMYDIFTKMGAVWGQQFGLEVPNYFAQGDEPTYETPSFRRSNAFDATGREVRAVRTGVGINEVQNFGKYLVKGPNARNWLDRIMAGRVPLQGRLSLTPMLSPKGRLIGDFTLSCLGDELFQLTASYGAQDYHGRWFAQNLDEGVTVENISDRRTGFQIAGPKARELLQACTLSDVGAIKFLDVAQMCVGMTNCLVQRVSYTGDLGYEIYCDAMAQRQLWRTLWEAGQPYGITPFGMRAMMSLRLDKFFGAWLLEFGPDYTTAETGLDRFISFKKNADFIGRAAAEAERAIGTARKLVAFEVDALDADVQGYEPIWQAGNVIGFCTSGGYSHYAQKSVAQGFVPTCQAAEGLMVEIEILGQRRPARLVTTPLFDADGARMRG</sequence>
<proteinExistence type="inferred from homology"/>
<dbReference type="PANTHER" id="PTHR13847">
    <property type="entry name" value="SARCOSINE DEHYDROGENASE-RELATED"/>
    <property type="match status" value="1"/>
</dbReference>
<dbReference type="InterPro" id="IPR029043">
    <property type="entry name" value="GcvT/YgfZ_C"/>
</dbReference>
<feature type="domain" description="FAD dependent oxidoreductase" evidence="3">
    <location>
        <begin position="6"/>
        <end position="367"/>
    </location>
</feature>
<feature type="domain" description="Aminomethyltransferase C-terminal" evidence="5">
    <location>
        <begin position="718"/>
        <end position="797"/>
    </location>
</feature>
<dbReference type="Pfam" id="PF01266">
    <property type="entry name" value="DAO"/>
    <property type="match status" value="1"/>
</dbReference>
<dbReference type="GO" id="GO:0005737">
    <property type="term" value="C:cytoplasm"/>
    <property type="evidence" value="ECO:0007669"/>
    <property type="project" value="TreeGrafter"/>
</dbReference>
<dbReference type="Gene3D" id="2.40.30.110">
    <property type="entry name" value="Aminomethyltransferase beta-barrel domains"/>
    <property type="match status" value="1"/>
</dbReference>
<dbReference type="SUPFAM" id="SSF101790">
    <property type="entry name" value="Aminomethyltransferase beta-barrel domain"/>
    <property type="match status" value="1"/>
</dbReference>
<dbReference type="GO" id="GO:0047865">
    <property type="term" value="F:dimethylglycine dehydrogenase activity"/>
    <property type="evidence" value="ECO:0007669"/>
    <property type="project" value="TreeGrafter"/>
</dbReference>
<dbReference type="InterPro" id="IPR013977">
    <property type="entry name" value="GcvT_C"/>
</dbReference>
<dbReference type="SUPFAM" id="SSF54373">
    <property type="entry name" value="FAD-linked reductases, C-terminal domain"/>
    <property type="match status" value="1"/>
</dbReference>
<dbReference type="EMBL" id="RAQK01000002">
    <property type="protein sequence ID" value="RKE93984.1"/>
    <property type="molecule type" value="Genomic_DNA"/>
</dbReference>
<dbReference type="Gene3D" id="3.30.70.1400">
    <property type="entry name" value="Aminomethyltransferase beta-barrel domains"/>
    <property type="match status" value="1"/>
</dbReference>
<dbReference type="InterPro" id="IPR027266">
    <property type="entry name" value="TrmE/GcvT-like"/>
</dbReference>
<dbReference type="RefSeq" id="WP_025061979.1">
    <property type="nucleotide sequence ID" value="NZ_RAQK01000002.1"/>
</dbReference>
<dbReference type="SUPFAM" id="SSF51905">
    <property type="entry name" value="FAD/NAD(P)-binding domain"/>
    <property type="match status" value="1"/>
</dbReference>
<dbReference type="InterPro" id="IPR032503">
    <property type="entry name" value="FAO_M"/>
</dbReference>
<evidence type="ECO:0000259" key="5">
    <source>
        <dbReference type="Pfam" id="PF08669"/>
    </source>
</evidence>
<feature type="domain" description="GCVT N-terminal" evidence="4">
    <location>
        <begin position="426"/>
        <end position="698"/>
    </location>
</feature>
<accession>A0A420DIE6</accession>
<evidence type="ECO:0000256" key="2">
    <source>
        <dbReference type="ARBA" id="ARBA00023002"/>
    </source>
</evidence>
<comment type="caution">
    <text evidence="7">The sequence shown here is derived from an EMBL/GenBank/DDBJ whole genome shotgun (WGS) entry which is preliminary data.</text>
</comment>
<keyword evidence="2" id="KW-0560">Oxidoreductase</keyword>
<dbReference type="InterPro" id="IPR006076">
    <property type="entry name" value="FAD-dep_OxRdtase"/>
</dbReference>
<dbReference type="Gene3D" id="3.30.1360.120">
    <property type="entry name" value="Probable tRNA modification gtpase trme, domain 1"/>
    <property type="match status" value="1"/>
</dbReference>
<dbReference type="InterPro" id="IPR006222">
    <property type="entry name" value="GCVT_N"/>
</dbReference>
<reference evidence="7 8" key="1">
    <citation type="submission" date="2018-09" db="EMBL/GenBank/DDBJ databases">
        <title>Genomic Encyclopedia of Archaeal and Bacterial Type Strains, Phase II (KMG-II): from individual species to whole genera.</title>
        <authorList>
            <person name="Goeker M."/>
        </authorList>
    </citation>
    <scope>NUCLEOTIDE SEQUENCE [LARGE SCALE GENOMIC DNA]</scope>
    <source>
        <strain evidence="7 8">DSM 11458</strain>
    </source>
</reference>
<dbReference type="STRING" id="1443111.Z949_1420"/>
<protein>
    <submittedName>
        <fullName evidence="7">Dimethylglycine dehydrogenase</fullName>
    </submittedName>
</protein>
<evidence type="ECO:0000313" key="7">
    <source>
        <dbReference type="EMBL" id="RKE93984.1"/>
    </source>
</evidence>